<dbReference type="Proteomes" id="UP000000768">
    <property type="component" value="Chromosome 4"/>
</dbReference>
<dbReference type="InParanoid" id="A0A1Z5RLR3"/>
<name>A0A1Z5RLR3_SORBI</name>
<evidence type="ECO:0000313" key="1">
    <source>
        <dbReference type="EMBL" id="OQU84684.1"/>
    </source>
</evidence>
<dbReference type="AlphaFoldDB" id="A0A1Z5RLR3"/>
<reference evidence="1 2" key="1">
    <citation type="journal article" date="2009" name="Nature">
        <title>The Sorghum bicolor genome and the diversification of grasses.</title>
        <authorList>
            <person name="Paterson A.H."/>
            <person name="Bowers J.E."/>
            <person name="Bruggmann R."/>
            <person name="Dubchak I."/>
            <person name="Grimwood J."/>
            <person name="Gundlach H."/>
            <person name="Haberer G."/>
            <person name="Hellsten U."/>
            <person name="Mitros T."/>
            <person name="Poliakov A."/>
            <person name="Schmutz J."/>
            <person name="Spannagl M."/>
            <person name="Tang H."/>
            <person name="Wang X."/>
            <person name="Wicker T."/>
            <person name="Bharti A.K."/>
            <person name="Chapman J."/>
            <person name="Feltus F.A."/>
            <person name="Gowik U."/>
            <person name="Grigoriev I.V."/>
            <person name="Lyons E."/>
            <person name="Maher C.A."/>
            <person name="Martis M."/>
            <person name="Narechania A."/>
            <person name="Otillar R.P."/>
            <person name="Penning B.W."/>
            <person name="Salamov A.A."/>
            <person name="Wang Y."/>
            <person name="Zhang L."/>
            <person name="Carpita N.C."/>
            <person name="Freeling M."/>
            <person name="Gingle A.R."/>
            <person name="Hash C.T."/>
            <person name="Keller B."/>
            <person name="Klein P."/>
            <person name="Kresovich S."/>
            <person name="McCann M.C."/>
            <person name="Ming R."/>
            <person name="Peterson D.G."/>
            <person name="Mehboob-ur-Rahman"/>
            <person name="Ware D."/>
            <person name="Westhoff P."/>
            <person name="Mayer K.F."/>
            <person name="Messing J."/>
            <person name="Rokhsar D.S."/>
        </authorList>
    </citation>
    <scope>NUCLEOTIDE SEQUENCE [LARGE SCALE GENOMIC DNA]</scope>
    <source>
        <strain evidence="2">cv. BTx623</strain>
    </source>
</reference>
<proteinExistence type="predicted"/>
<keyword evidence="2" id="KW-1185">Reference proteome</keyword>
<organism evidence="1 2">
    <name type="scientific">Sorghum bicolor</name>
    <name type="common">Sorghum</name>
    <name type="synonym">Sorghum vulgare</name>
    <dbReference type="NCBI Taxonomy" id="4558"/>
    <lineage>
        <taxon>Eukaryota</taxon>
        <taxon>Viridiplantae</taxon>
        <taxon>Streptophyta</taxon>
        <taxon>Embryophyta</taxon>
        <taxon>Tracheophyta</taxon>
        <taxon>Spermatophyta</taxon>
        <taxon>Magnoliopsida</taxon>
        <taxon>Liliopsida</taxon>
        <taxon>Poales</taxon>
        <taxon>Poaceae</taxon>
        <taxon>PACMAD clade</taxon>
        <taxon>Panicoideae</taxon>
        <taxon>Andropogonodae</taxon>
        <taxon>Andropogoneae</taxon>
        <taxon>Sorghinae</taxon>
        <taxon>Sorghum</taxon>
    </lineage>
</organism>
<gene>
    <name evidence="1" type="ORF">SORBI_3004G102950</name>
</gene>
<reference evidence="2" key="2">
    <citation type="journal article" date="2018" name="Plant J.">
        <title>The Sorghum bicolor reference genome: improved assembly, gene annotations, a transcriptome atlas, and signatures of genome organization.</title>
        <authorList>
            <person name="McCormick R.F."/>
            <person name="Truong S.K."/>
            <person name="Sreedasyam A."/>
            <person name="Jenkins J."/>
            <person name="Shu S."/>
            <person name="Sims D."/>
            <person name="Kennedy M."/>
            <person name="Amirebrahimi M."/>
            <person name="Weers B.D."/>
            <person name="McKinley B."/>
            <person name="Mattison A."/>
            <person name="Morishige D.T."/>
            <person name="Grimwood J."/>
            <person name="Schmutz J."/>
            <person name="Mullet J.E."/>
        </authorList>
    </citation>
    <scope>NUCLEOTIDE SEQUENCE [LARGE SCALE GENOMIC DNA]</scope>
    <source>
        <strain evidence="2">cv. BTx623</strain>
    </source>
</reference>
<protein>
    <submittedName>
        <fullName evidence="1">Uncharacterized protein</fullName>
    </submittedName>
</protein>
<evidence type="ECO:0000313" key="2">
    <source>
        <dbReference type="Proteomes" id="UP000000768"/>
    </source>
</evidence>
<accession>A0A1Z5RLR3</accession>
<dbReference type="EMBL" id="CM000763">
    <property type="protein sequence ID" value="OQU84684.1"/>
    <property type="molecule type" value="Genomic_DNA"/>
</dbReference>
<dbReference type="Gramene" id="OQU84684">
    <property type="protein sequence ID" value="OQU84684"/>
    <property type="gene ID" value="SORBI_3004G102950"/>
</dbReference>
<sequence>MRLSASVAKVIDHAVLGDDSSAKRSHSTWWWLQKRYRQSQGLAGVMPTPTKNREKIKYPY</sequence>